<evidence type="ECO:0000256" key="5">
    <source>
        <dbReference type="ARBA" id="ARBA00023004"/>
    </source>
</evidence>
<evidence type="ECO:0000256" key="7">
    <source>
        <dbReference type="SAM" id="Phobius"/>
    </source>
</evidence>
<dbReference type="EMBL" id="JAPQKP010000001">
    <property type="protein sequence ID" value="KAJ5210014.1"/>
    <property type="molecule type" value="Genomic_DNA"/>
</dbReference>
<evidence type="ECO:0000256" key="4">
    <source>
        <dbReference type="ARBA" id="ARBA00023002"/>
    </source>
</evidence>
<gene>
    <name evidence="8" type="ORF">N7472_000153</name>
</gene>
<dbReference type="InterPro" id="IPR036396">
    <property type="entry name" value="Cyt_P450_sf"/>
</dbReference>
<keyword evidence="9" id="KW-1185">Reference proteome</keyword>
<feature type="transmembrane region" description="Helical" evidence="7">
    <location>
        <begin position="33"/>
        <end position="51"/>
    </location>
</feature>
<dbReference type="OrthoDB" id="6692864at2759"/>
<dbReference type="GO" id="GO:0043386">
    <property type="term" value="P:mycotoxin biosynthetic process"/>
    <property type="evidence" value="ECO:0007669"/>
    <property type="project" value="UniProtKB-ARBA"/>
</dbReference>
<organism evidence="8 9">
    <name type="scientific">Penicillium cf. griseofulvum</name>
    <dbReference type="NCBI Taxonomy" id="2972120"/>
    <lineage>
        <taxon>Eukaryota</taxon>
        <taxon>Fungi</taxon>
        <taxon>Dikarya</taxon>
        <taxon>Ascomycota</taxon>
        <taxon>Pezizomycotina</taxon>
        <taxon>Eurotiomycetes</taxon>
        <taxon>Eurotiomycetidae</taxon>
        <taxon>Eurotiales</taxon>
        <taxon>Aspergillaceae</taxon>
        <taxon>Penicillium</taxon>
    </lineage>
</organism>
<keyword evidence="7" id="KW-0472">Membrane</keyword>
<evidence type="ECO:0000256" key="1">
    <source>
        <dbReference type="ARBA" id="ARBA00001971"/>
    </source>
</evidence>
<proteinExistence type="inferred from homology"/>
<dbReference type="GO" id="GO:0020037">
    <property type="term" value="F:heme binding"/>
    <property type="evidence" value="ECO:0007669"/>
    <property type="project" value="InterPro"/>
</dbReference>
<keyword evidence="3" id="KW-0479">Metal-binding</keyword>
<dbReference type="GO" id="GO:0016705">
    <property type="term" value="F:oxidoreductase activity, acting on paired donors, with incorporation or reduction of molecular oxygen"/>
    <property type="evidence" value="ECO:0007669"/>
    <property type="project" value="InterPro"/>
</dbReference>
<evidence type="ECO:0000256" key="2">
    <source>
        <dbReference type="ARBA" id="ARBA00010617"/>
    </source>
</evidence>
<comment type="caution">
    <text evidence="8">The sequence shown here is derived from an EMBL/GenBank/DDBJ whole genome shotgun (WGS) entry which is preliminary data.</text>
</comment>
<dbReference type="InterPro" id="IPR002403">
    <property type="entry name" value="Cyt_P450_E_grp-IV"/>
</dbReference>
<sequence>MSQVVLPLLAISSGALLHLMLYRFNEWDTEAPYVFLSRLIFWISGSMLIYFKQSSMIDIFDIRITPKGLLVLGNYSTLGIYCSVILYRMFFHKLRKFPGPFLARASNFYITAISGKKLRFYLESQRLHRIHGDYLRIGPSELSIADPRAVRAIYGSQSPVSKGPFYTMLHPQKALLTTREKQEHAERRNVWDKAFSSKGNLNTLSKAQSVKEITYIPALHDYEPRMLILINRLLEIIDNNLDKPVPVKEWLNYLAFDVMGDIVLGKSFNTLTDDHAPELHIVNSIKVQLRVAFGYFVHLPWLFSFLKVIPLVNSGTIGFWRWIDSRILETHMVSLHSSLCDNLDTTSMRTLTDTYNSSDWINRTCYHISFGPMRGVERQLRILSTYKAILLGALLRGGKSIPHPLNFLGQKQRETRFPSLDFAKINSNPIATAALNILFRLACHKDQARKLQKRLDELPNLSYDSVLKLDLLDGVINEAFRLHSPLLSGSQRLTPPNGLYIGDEYIPGNVKVRILMLSTDSRVFVSPEEFIPERWTTRPELIKDHSVFIPFNTGEFC</sequence>
<comment type="cofactor">
    <cofactor evidence="1">
        <name>heme</name>
        <dbReference type="ChEBI" id="CHEBI:30413"/>
    </cofactor>
</comment>
<dbReference type="AlphaFoldDB" id="A0A9W9MYQ0"/>
<feature type="transmembrane region" description="Helical" evidence="7">
    <location>
        <begin position="72"/>
        <end position="91"/>
    </location>
</feature>
<dbReference type="InterPro" id="IPR001128">
    <property type="entry name" value="Cyt_P450"/>
</dbReference>
<dbReference type="Proteomes" id="UP001150879">
    <property type="component" value="Unassembled WGS sequence"/>
</dbReference>
<evidence type="ECO:0000313" key="8">
    <source>
        <dbReference type="EMBL" id="KAJ5210014.1"/>
    </source>
</evidence>
<dbReference type="Pfam" id="PF00067">
    <property type="entry name" value="p450"/>
    <property type="match status" value="2"/>
</dbReference>
<keyword evidence="7" id="KW-1133">Transmembrane helix</keyword>
<dbReference type="PANTHER" id="PTHR24305:SF187">
    <property type="entry name" value="P450, PUTATIVE (EUROFUNG)-RELATED"/>
    <property type="match status" value="1"/>
</dbReference>
<dbReference type="Gene3D" id="1.10.630.10">
    <property type="entry name" value="Cytochrome P450"/>
    <property type="match status" value="2"/>
</dbReference>
<accession>A0A9W9MYQ0</accession>
<dbReference type="InterPro" id="IPR050121">
    <property type="entry name" value="Cytochrome_P450_monoxygenase"/>
</dbReference>
<reference evidence="8" key="2">
    <citation type="journal article" date="2023" name="IMA Fungus">
        <title>Comparative genomic study of the Penicillium genus elucidates a diverse pangenome and 15 lateral gene transfer events.</title>
        <authorList>
            <person name="Petersen C."/>
            <person name="Sorensen T."/>
            <person name="Nielsen M.R."/>
            <person name="Sondergaard T.E."/>
            <person name="Sorensen J.L."/>
            <person name="Fitzpatrick D.A."/>
            <person name="Frisvad J.C."/>
            <person name="Nielsen K.L."/>
        </authorList>
    </citation>
    <scope>NUCLEOTIDE SEQUENCE</scope>
    <source>
        <strain evidence="8">IBT 16849</strain>
    </source>
</reference>
<dbReference type="PANTHER" id="PTHR24305">
    <property type="entry name" value="CYTOCHROME P450"/>
    <property type="match status" value="1"/>
</dbReference>
<keyword evidence="6" id="KW-0503">Monooxygenase</keyword>
<keyword evidence="5" id="KW-0408">Iron</keyword>
<name>A0A9W9MYQ0_9EURO</name>
<evidence type="ECO:0000256" key="3">
    <source>
        <dbReference type="ARBA" id="ARBA00022723"/>
    </source>
</evidence>
<dbReference type="GO" id="GO:0004497">
    <property type="term" value="F:monooxygenase activity"/>
    <property type="evidence" value="ECO:0007669"/>
    <property type="project" value="UniProtKB-KW"/>
</dbReference>
<dbReference type="GO" id="GO:0005506">
    <property type="term" value="F:iron ion binding"/>
    <property type="evidence" value="ECO:0007669"/>
    <property type="project" value="InterPro"/>
</dbReference>
<dbReference type="PRINTS" id="PR00465">
    <property type="entry name" value="EP450IV"/>
</dbReference>
<protein>
    <submittedName>
        <fullName evidence="8">Cytochrome P450</fullName>
    </submittedName>
</protein>
<keyword evidence="4" id="KW-0560">Oxidoreductase</keyword>
<evidence type="ECO:0000313" key="9">
    <source>
        <dbReference type="Proteomes" id="UP001150879"/>
    </source>
</evidence>
<reference evidence="8" key="1">
    <citation type="submission" date="2022-11" db="EMBL/GenBank/DDBJ databases">
        <authorList>
            <person name="Petersen C."/>
        </authorList>
    </citation>
    <scope>NUCLEOTIDE SEQUENCE</scope>
    <source>
        <strain evidence="8">IBT 16849</strain>
    </source>
</reference>
<dbReference type="SUPFAM" id="SSF48264">
    <property type="entry name" value="Cytochrome P450"/>
    <property type="match status" value="1"/>
</dbReference>
<evidence type="ECO:0000256" key="6">
    <source>
        <dbReference type="ARBA" id="ARBA00023033"/>
    </source>
</evidence>
<keyword evidence="7" id="KW-0812">Transmembrane</keyword>
<comment type="similarity">
    <text evidence="2">Belongs to the cytochrome P450 family.</text>
</comment>